<reference evidence="4" key="2">
    <citation type="submission" date="2020-07" db="EMBL/GenBank/DDBJ databases">
        <title>Flavobacterium sp. xlx-214.</title>
        <authorList>
            <person name="Yang C."/>
        </authorList>
    </citation>
    <scope>NUCLEOTIDE SEQUENCE [LARGE SCALE GENOMIC DNA]</scope>
    <source>
        <strain evidence="4">CX-624</strain>
    </source>
</reference>
<gene>
    <name evidence="2" type="ORF">H1R16_07875</name>
    <name evidence="1" type="ORF">H2507_07565</name>
</gene>
<evidence type="ECO:0000313" key="2">
    <source>
        <dbReference type="EMBL" id="QMS97642.1"/>
    </source>
</evidence>
<reference evidence="1" key="3">
    <citation type="submission" date="2020-07" db="EMBL/GenBank/DDBJ databases">
        <authorList>
            <person name="Yang C."/>
        </authorList>
    </citation>
    <scope>NUCLEOTIDE SEQUENCE</scope>
    <source>
        <strain evidence="1">Cx-624</strain>
    </source>
</reference>
<proteinExistence type="predicted"/>
<evidence type="ECO:0000313" key="1">
    <source>
        <dbReference type="EMBL" id="MBA5247024.1"/>
    </source>
</evidence>
<protein>
    <submittedName>
        <fullName evidence="2">DUF3575 domain-containing protein</fullName>
    </submittedName>
</protein>
<organism evidence="2 3">
    <name type="scientific">Marnyiella aurantia</name>
    <dbReference type="NCBI Taxonomy" id="2758037"/>
    <lineage>
        <taxon>Bacteria</taxon>
        <taxon>Pseudomonadati</taxon>
        <taxon>Bacteroidota</taxon>
        <taxon>Flavobacteriia</taxon>
        <taxon>Flavobacteriales</taxon>
        <taxon>Weeksellaceae</taxon>
        <taxon>Marnyiella</taxon>
    </lineage>
</organism>
<dbReference type="AlphaFoldDB" id="A0A7D7LLH1"/>
<evidence type="ECO:0000313" key="3">
    <source>
        <dbReference type="Proteomes" id="UP000515349"/>
    </source>
</evidence>
<dbReference type="EMBL" id="JACEUX010000002">
    <property type="protein sequence ID" value="MBA5247024.1"/>
    <property type="molecule type" value="Genomic_DNA"/>
</dbReference>
<accession>A0A7D7LLH1</accession>
<keyword evidence="4" id="KW-1185">Reference proteome</keyword>
<dbReference type="Proteomes" id="UP000515349">
    <property type="component" value="Chromosome"/>
</dbReference>
<dbReference type="Proteomes" id="UP000539710">
    <property type="component" value="Unassembled WGS sequence"/>
</dbReference>
<evidence type="ECO:0000313" key="4">
    <source>
        <dbReference type="Proteomes" id="UP000539710"/>
    </source>
</evidence>
<reference evidence="2 3" key="1">
    <citation type="submission" date="2020-07" db="EMBL/GenBank/DDBJ databases">
        <title>Chryseobacterium sp.cx-624.</title>
        <authorList>
            <person name="Yang C."/>
        </authorList>
    </citation>
    <scope>NUCLEOTIDE SEQUENCE [LARGE SCALE GENOMIC DNA]</scope>
    <source>
        <strain evidence="3">cx-624</strain>
        <strain evidence="2">Cx-624</strain>
    </source>
</reference>
<dbReference type="RefSeq" id="WP_181887122.1">
    <property type="nucleotide sequence ID" value="NZ_CP059472.1"/>
</dbReference>
<dbReference type="EMBL" id="CP059472">
    <property type="protein sequence ID" value="QMS97642.1"/>
    <property type="molecule type" value="Genomic_DNA"/>
</dbReference>
<name>A0A7D7LLH1_9FLAO</name>
<dbReference type="Pfam" id="PF12099">
    <property type="entry name" value="DUF3575"/>
    <property type="match status" value="1"/>
</dbReference>
<dbReference type="InterPro" id="IPR021958">
    <property type="entry name" value="DUF3575"/>
</dbReference>
<dbReference type="KEGG" id="cbau:H1R16_07875"/>
<sequence>MNKIILAIVFCLSFINIGAQEIEAQKRNDIVADPFLLIAVPLVNVSFERLLSENSGLGVNAMISLQNDADNFTQISPYYRMYFGRKFAQGFFLEGFVPVTMTKEYDMVYFMDDFGGYFTEGNERTVTTVGVGFGVGGKWVIRNGLVIEASGGIGRRLGGNLDDNWDGEGVTGKIMGGIGYRF</sequence>